<evidence type="ECO:0000313" key="8">
    <source>
        <dbReference type="EMBL" id="KAK9676125.1"/>
    </source>
</evidence>
<sequence>MFPPTSNHNQKLKNKYPRHFKKKKKKEMSKDINQSCRTTWEGCSVLLDINDGERLVFARLSPAATLKVGKKNCSLQPIIGCPFGSLFSVESGKDGMYLSRVLPTDDESNAVHKEEEEETGEELRDNRALVDNNTAQSLTGEDIDELRRQGATGDQIVEALIANSATFDKKTSFSQEKYRLRKQKKYAPRVLVRRPFVRSISDTYFKKNPTKIGYLRADSLSLLLSMANITAHSDVLLVDTAGGLVTGAVAERLGGTGHVCNMILGDKPHPMDIVRIFNFNDDICKRIVRCRLNDLLPAQDSNSEQVQEQVNDVANELDSMKEDIPLEENGTSLDTSISKTPNDTRACKSIQAGEKASQELINSWKQKGFPSLIIAAPEADVWTITQKLMPLLSHSASFAIYHQYVQPLATCMHNLQKEKMAIGMQILEPWLREYQVLPSRTHPRMQMSAFGGYVLCGTKIWGSEGDSH</sequence>
<comment type="similarity">
    <text evidence="2 6">Belongs to the TRM6/GCD10 family.</text>
</comment>
<evidence type="ECO:0000256" key="5">
    <source>
        <dbReference type="ARBA" id="ARBA00023242"/>
    </source>
</evidence>
<comment type="subcellular location">
    <subcellularLocation>
        <location evidence="1 6">Nucleus</location>
    </subcellularLocation>
</comment>
<name>A0AAW1HI45_SAPOF</name>
<accession>A0AAW1HI45</accession>
<dbReference type="Pfam" id="PF04189">
    <property type="entry name" value="Gcd10p"/>
    <property type="match status" value="1"/>
</dbReference>
<evidence type="ECO:0000313" key="9">
    <source>
        <dbReference type="Proteomes" id="UP001443914"/>
    </source>
</evidence>
<dbReference type="PANTHER" id="PTHR12945:SF0">
    <property type="entry name" value="TRNA (ADENINE(58)-N(1))-METHYLTRANSFERASE NON-CATALYTIC SUBUNIT TRM6"/>
    <property type="match status" value="1"/>
</dbReference>
<dbReference type="PANTHER" id="PTHR12945">
    <property type="entry name" value="TRANSLATION INITIATION FACTOR EIF3-RELATED"/>
    <property type="match status" value="1"/>
</dbReference>
<reference evidence="8" key="1">
    <citation type="submission" date="2024-03" db="EMBL/GenBank/DDBJ databases">
        <title>WGS assembly of Saponaria officinalis var. Norfolk2.</title>
        <authorList>
            <person name="Jenkins J."/>
            <person name="Shu S."/>
            <person name="Grimwood J."/>
            <person name="Barry K."/>
            <person name="Goodstein D."/>
            <person name="Schmutz J."/>
            <person name="Leebens-Mack J."/>
            <person name="Osbourn A."/>
        </authorList>
    </citation>
    <scope>NUCLEOTIDE SEQUENCE [LARGE SCALE GENOMIC DNA]</scope>
    <source>
        <strain evidence="8">JIC</strain>
    </source>
</reference>
<keyword evidence="9" id="KW-1185">Reference proteome</keyword>
<keyword evidence="5 6" id="KW-0539">Nucleus</keyword>
<comment type="subunit">
    <text evidence="6">Heterotetramer.</text>
</comment>
<dbReference type="EMBL" id="JBDFQZ010000011">
    <property type="protein sequence ID" value="KAK9676125.1"/>
    <property type="molecule type" value="Genomic_DNA"/>
</dbReference>
<evidence type="ECO:0000256" key="1">
    <source>
        <dbReference type="ARBA" id="ARBA00004123"/>
    </source>
</evidence>
<evidence type="ECO:0000256" key="6">
    <source>
        <dbReference type="PIRNR" id="PIRNR038170"/>
    </source>
</evidence>
<comment type="function">
    <text evidence="6">Substrate-binding subunit of tRNA (adenine-N1-)-methyltransferase, which catalyzes the formation of N1-methyladenine at position 58 (m1A58) in initiator methionyl-tRNA.</text>
</comment>
<dbReference type="InterPro" id="IPR017423">
    <property type="entry name" value="TRM6"/>
</dbReference>
<protein>
    <recommendedName>
        <fullName evidence="3 6">tRNA (adenine(58)-N(1))-methyltransferase non-catalytic subunit TRM6</fullName>
    </recommendedName>
</protein>
<gene>
    <name evidence="8" type="ORF">RND81_11G055900</name>
</gene>
<evidence type="ECO:0000256" key="4">
    <source>
        <dbReference type="ARBA" id="ARBA00022694"/>
    </source>
</evidence>
<feature type="region of interest" description="Disordered" evidence="7">
    <location>
        <begin position="1"/>
        <end position="29"/>
    </location>
</feature>
<evidence type="ECO:0000256" key="7">
    <source>
        <dbReference type="SAM" id="MobiDB-lite"/>
    </source>
</evidence>
<dbReference type="GO" id="GO:0031515">
    <property type="term" value="C:tRNA (m1A) methyltransferase complex"/>
    <property type="evidence" value="ECO:0007669"/>
    <property type="project" value="UniProtKB-UniRule"/>
</dbReference>
<organism evidence="8 9">
    <name type="scientific">Saponaria officinalis</name>
    <name type="common">Common soapwort</name>
    <name type="synonym">Lychnis saponaria</name>
    <dbReference type="NCBI Taxonomy" id="3572"/>
    <lineage>
        <taxon>Eukaryota</taxon>
        <taxon>Viridiplantae</taxon>
        <taxon>Streptophyta</taxon>
        <taxon>Embryophyta</taxon>
        <taxon>Tracheophyta</taxon>
        <taxon>Spermatophyta</taxon>
        <taxon>Magnoliopsida</taxon>
        <taxon>eudicotyledons</taxon>
        <taxon>Gunneridae</taxon>
        <taxon>Pentapetalae</taxon>
        <taxon>Caryophyllales</taxon>
        <taxon>Caryophyllaceae</taxon>
        <taxon>Caryophylleae</taxon>
        <taxon>Saponaria</taxon>
    </lineage>
</organism>
<dbReference type="PIRSF" id="PIRSF038170">
    <property type="entry name" value="tRNA_m1A_mtfrase"/>
    <property type="match status" value="1"/>
</dbReference>
<dbReference type="GO" id="GO:0005634">
    <property type="term" value="C:nucleus"/>
    <property type="evidence" value="ECO:0007669"/>
    <property type="project" value="UniProtKB-SubCell"/>
</dbReference>
<dbReference type="Proteomes" id="UP001443914">
    <property type="component" value="Unassembled WGS sequence"/>
</dbReference>
<evidence type="ECO:0000256" key="3">
    <source>
        <dbReference type="ARBA" id="ARBA00021704"/>
    </source>
</evidence>
<dbReference type="AlphaFoldDB" id="A0AAW1HI45"/>
<comment type="caution">
    <text evidence="8">The sequence shown here is derived from an EMBL/GenBank/DDBJ whole genome shotgun (WGS) entry which is preliminary data.</text>
</comment>
<dbReference type="GO" id="GO:0030488">
    <property type="term" value="P:tRNA methylation"/>
    <property type="evidence" value="ECO:0007669"/>
    <property type="project" value="InterPro"/>
</dbReference>
<keyword evidence="4 6" id="KW-0819">tRNA processing</keyword>
<proteinExistence type="inferred from homology"/>
<feature type="compositionally biased region" description="Basic residues" evidence="7">
    <location>
        <begin position="10"/>
        <end position="27"/>
    </location>
</feature>
<evidence type="ECO:0000256" key="2">
    <source>
        <dbReference type="ARBA" id="ARBA00008320"/>
    </source>
</evidence>